<dbReference type="InterPro" id="IPR006143">
    <property type="entry name" value="RND_pump_MFP"/>
</dbReference>
<evidence type="ECO:0000256" key="2">
    <source>
        <dbReference type="ARBA" id="ARBA00022448"/>
    </source>
</evidence>
<name>A0ABT3M7W7_9LEPT</name>
<evidence type="ECO:0000259" key="5">
    <source>
        <dbReference type="Pfam" id="PF25973"/>
    </source>
</evidence>
<dbReference type="InterPro" id="IPR051909">
    <property type="entry name" value="MFP_Cation_Efflux"/>
</dbReference>
<dbReference type="PANTHER" id="PTHR30097:SF16">
    <property type="entry name" value="CATION EFFLUX SYSTEM (CZCB-LIKE)"/>
    <property type="match status" value="1"/>
</dbReference>
<proteinExistence type="inferred from homology"/>
<dbReference type="Gene3D" id="2.40.420.20">
    <property type="match status" value="1"/>
</dbReference>
<dbReference type="Gene3D" id="1.10.287.470">
    <property type="entry name" value="Helix hairpin bin"/>
    <property type="match status" value="1"/>
</dbReference>
<dbReference type="InterPro" id="IPR058649">
    <property type="entry name" value="CzcB_C"/>
</dbReference>
<gene>
    <name evidence="7" type="ORF">ND855_10130</name>
</gene>
<feature type="domain" description="CusB-like beta-barrel" evidence="4">
    <location>
        <begin position="240"/>
        <end position="315"/>
    </location>
</feature>
<dbReference type="Pfam" id="PF25975">
    <property type="entry name" value="CzcB_C"/>
    <property type="match status" value="1"/>
</dbReference>
<keyword evidence="2" id="KW-0813">Transport</keyword>
<evidence type="ECO:0000256" key="3">
    <source>
        <dbReference type="SAM" id="Phobius"/>
    </source>
</evidence>
<feature type="domain" description="CzcB-like C-terminal circularly permuted SH3-like" evidence="6">
    <location>
        <begin position="328"/>
        <end position="387"/>
    </location>
</feature>
<dbReference type="EMBL" id="JAMQPR010000001">
    <property type="protein sequence ID" value="MCW7504480.1"/>
    <property type="molecule type" value="Genomic_DNA"/>
</dbReference>
<dbReference type="NCBIfam" id="TIGR01730">
    <property type="entry name" value="RND_mfp"/>
    <property type="match status" value="1"/>
</dbReference>
<dbReference type="InterPro" id="IPR058792">
    <property type="entry name" value="Beta-barrel_RND_2"/>
</dbReference>
<organism evidence="7 8">
    <name type="scientific">Leptospira paudalimensis</name>
    <dbReference type="NCBI Taxonomy" id="2950024"/>
    <lineage>
        <taxon>Bacteria</taxon>
        <taxon>Pseudomonadati</taxon>
        <taxon>Spirochaetota</taxon>
        <taxon>Spirochaetia</taxon>
        <taxon>Leptospirales</taxon>
        <taxon>Leptospiraceae</taxon>
        <taxon>Leptospira</taxon>
    </lineage>
</organism>
<dbReference type="Pfam" id="PF25954">
    <property type="entry name" value="Beta-barrel_RND_2"/>
    <property type="match status" value="1"/>
</dbReference>
<dbReference type="RefSeq" id="WP_265358233.1">
    <property type="nucleotide sequence ID" value="NZ_JAMQPR010000001.1"/>
</dbReference>
<accession>A0ABT3M7W7</accession>
<keyword evidence="3" id="KW-1133">Transmembrane helix</keyword>
<evidence type="ECO:0000259" key="4">
    <source>
        <dbReference type="Pfam" id="PF25954"/>
    </source>
</evidence>
<comment type="similarity">
    <text evidence="1">Belongs to the membrane fusion protein (MFP) (TC 8.A.1) family.</text>
</comment>
<dbReference type="PANTHER" id="PTHR30097">
    <property type="entry name" value="CATION EFFLUX SYSTEM PROTEIN CUSB"/>
    <property type="match status" value="1"/>
</dbReference>
<dbReference type="InterPro" id="IPR058647">
    <property type="entry name" value="BSH_CzcB-like"/>
</dbReference>
<evidence type="ECO:0000256" key="1">
    <source>
        <dbReference type="ARBA" id="ARBA00009477"/>
    </source>
</evidence>
<comment type="caution">
    <text evidence="7">The sequence shown here is derived from an EMBL/GenBank/DDBJ whole genome shotgun (WGS) entry which is preliminary data.</text>
</comment>
<keyword evidence="3" id="KW-0472">Membrane</keyword>
<dbReference type="Proteomes" id="UP001208794">
    <property type="component" value="Unassembled WGS sequence"/>
</dbReference>
<dbReference type="Gene3D" id="2.40.30.170">
    <property type="match status" value="1"/>
</dbReference>
<feature type="domain" description="CzcB-like barrel-sandwich hybrid" evidence="5">
    <location>
        <begin position="86"/>
        <end position="236"/>
    </location>
</feature>
<feature type="transmembrane region" description="Helical" evidence="3">
    <location>
        <begin position="12"/>
        <end position="32"/>
    </location>
</feature>
<reference evidence="7 8" key="1">
    <citation type="submission" date="2022-06" db="EMBL/GenBank/DDBJ databases">
        <title>Leptospira isolates from biofilms formed at urban environments.</title>
        <authorList>
            <person name="Ribeiro P.S."/>
            <person name="Sousa T."/>
            <person name="Carvalho N."/>
            <person name="Aburjaile F."/>
            <person name="Neves F."/>
            <person name="Oliveira D."/>
            <person name="Blanco L."/>
            <person name="Lima J."/>
            <person name="Costa F."/>
            <person name="Brenig B."/>
            <person name="Soares S."/>
            <person name="Ramos R."/>
            <person name="Goes-Neto A."/>
            <person name="Matiuzzi M."/>
            <person name="Azevedo V."/>
            <person name="Ristow P."/>
        </authorList>
    </citation>
    <scope>NUCLEOTIDE SEQUENCE [LARGE SCALE GENOMIC DNA]</scope>
    <source>
        <strain evidence="7 8">VSF14</strain>
    </source>
</reference>
<protein>
    <submittedName>
        <fullName evidence="7">Efflux RND transporter periplasmic adaptor subunit</fullName>
    </submittedName>
</protein>
<keyword evidence="8" id="KW-1185">Reference proteome</keyword>
<keyword evidence="3" id="KW-0812">Transmembrane</keyword>
<dbReference type="Gene3D" id="2.40.50.100">
    <property type="match status" value="1"/>
</dbReference>
<evidence type="ECO:0000259" key="6">
    <source>
        <dbReference type="Pfam" id="PF25975"/>
    </source>
</evidence>
<dbReference type="Pfam" id="PF25973">
    <property type="entry name" value="BSH_CzcB"/>
    <property type="match status" value="1"/>
</dbReference>
<sequence length="393" mass="43414">MQNELNLKKIRNISILVLLGSVLYFGYTKFFGTGKKTEALTEDKSKFIISNEIQKNHPFSVVYLQERALEEELQLPGTVSYDMNNVAKVGSRVNGRIVQVFVKEGEYVKKSTALASIQSVDLGTTEAAYLKARARLEALKVQADRAKDLYERKVTSAKEYEMSLMDYKSVKAEMETSRNALENLGLNETEIANLEAGKYNSKNLYIRTPISGTVTEREAIIGQAVNARDNLFTVADLSVLWINLEVYEKDLASIRVGNEAKVIPIGSKDESLKAVVSHVGDVIDPVKKTAEIRLEVRNSKGRLRPGQSVTATVVGAMVTSSVNKAKVIPSNCIHKIEGENFIFVRNPDGSFSAKKIGIGKTYDNWVEVTDGVGSGEAIVEEGSFVLKSEYLKL</sequence>
<evidence type="ECO:0000313" key="7">
    <source>
        <dbReference type="EMBL" id="MCW7504480.1"/>
    </source>
</evidence>
<evidence type="ECO:0000313" key="8">
    <source>
        <dbReference type="Proteomes" id="UP001208794"/>
    </source>
</evidence>
<dbReference type="SUPFAM" id="SSF111369">
    <property type="entry name" value="HlyD-like secretion proteins"/>
    <property type="match status" value="1"/>
</dbReference>